<proteinExistence type="predicted"/>
<feature type="domain" description="PLD phosphodiesterase" evidence="2">
    <location>
        <begin position="388"/>
        <end position="415"/>
    </location>
</feature>
<evidence type="ECO:0000313" key="3">
    <source>
        <dbReference type="EMBL" id="MEQ2380400.1"/>
    </source>
</evidence>
<dbReference type="Gene3D" id="3.30.870.10">
    <property type="entry name" value="Endonuclease Chain A"/>
    <property type="match status" value="2"/>
</dbReference>
<dbReference type="PANTHER" id="PTHR21248:SF12">
    <property type="entry name" value="CARDIOLIPIN SYNTHASE C"/>
    <property type="match status" value="1"/>
</dbReference>
<comment type="caution">
    <text evidence="3">The sequence shown here is derived from an EMBL/GenBank/DDBJ whole genome shotgun (WGS) entry which is preliminary data.</text>
</comment>
<keyword evidence="1" id="KW-0472">Membrane</keyword>
<accession>A0ABV1BXE1</accession>
<protein>
    <submittedName>
        <fullName evidence="3">Phospholipase D family protein</fullName>
    </submittedName>
</protein>
<dbReference type="RefSeq" id="WP_349153836.1">
    <property type="nucleotide sequence ID" value="NZ_JBBMER010000008.1"/>
</dbReference>
<sequence length="488" mass="55674">MDKVKKHTIRVRYVILSVIGFVLAVIIGIVTIALVSYKKQPKLTDGEKQELDNTDLLKRQTSLERAKIIEDNNDALKERIRMISQAKEEIILSTFDFRSDDSGKLILGALIDAADRGVSVNVIVDGVSGFLRMRGNAYFEALAAMPEATVKIYNKVNPLKSYKSMGRLHDKYIVIDRQNYILGGRNTFNYFLGDNEGHKNYDRDVLVYCAKTDENSSVNQLIDYYDSVWNYKESKTLLSSSKTSYKEKIAAKDKVKTAKDELLAGYEAYCADNQEFVDNTDYASETVEVNSIALLSNPIDYKVKKPVVWYQLVRLMKSADAKVKIHTPYIICNDYMYEGLTEVCDKVENVSLMTNSIGNNGNPFGSADYYVNKDKILNTGLEVWEYEGGYSYHGKSILIDDNISVIGSFNVDMRSVYLDTELMLVIDSREINSQLNEAMESYEHIARNADADGSYDNPYDVEPVELTPYREKRMKLIKNFILWTRYLF</sequence>
<dbReference type="PROSITE" id="PS50035">
    <property type="entry name" value="PLD"/>
    <property type="match status" value="2"/>
</dbReference>
<evidence type="ECO:0000313" key="4">
    <source>
        <dbReference type="Proteomes" id="UP001442364"/>
    </source>
</evidence>
<dbReference type="SMART" id="SM00155">
    <property type="entry name" value="PLDc"/>
    <property type="match status" value="2"/>
</dbReference>
<organism evidence="3 4">
    <name type="scientific">[Lactobacillus] rogosae</name>
    <dbReference type="NCBI Taxonomy" id="706562"/>
    <lineage>
        <taxon>Bacteria</taxon>
        <taxon>Bacillati</taxon>
        <taxon>Bacillota</taxon>
        <taxon>Clostridia</taxon>
        <taxon>Lachnospirales</taxon>
        <taxon>Lachnospiraceae</taxon>
        <taxon>Lachnospira</taxon>
    </lineage>
</organism>
<keyword evidence="1" id="KW-0812">Transmembrane</keyword>
<feature type="transmembrane region" description="Helical" evidence="1">
    <location>
        <begin position="12"/>
        <end position="37"/>
    </location>
</feature>
<evidence type="ECO:0000256" key="1">
    <source>
        <dbReference type="SAM" id="Phobius"/>
    </source>
</evidence>
<dbReference type="CDD" id="cd09113">
    <property type="entry name" value="PLDc_ymdC_like_2"/>
    <property type="match status" value="1"/>
</dbReference>
<dbReference type="InterPro" id="IPR001736">
    <property type="entry name" value="PLipase_D/transphosphatidylase"/>
</dbReference>
<dbReference type="Proteomes" id="UP001442364">
    <property type="component" value="Unassembled WGS sequence"/>
</dbReference>
<keyword evidence="1" id="KW-1133">Transmembrane helix</keyword>
<dbReference type="InterPro" id="IPR025202">
    <property type="entry name" value="PLD-like_dom"/>
</dbReference>
<feature type="domain" description="PLD phosphodiesterase" evidence="2">
    <location>
        <begin position="164"/>
        <end position="186"/>
    </location>
</feature>
<dbReference type="SUPFAM" id="SSF56024">
    <property type="entry name" value="Phospholipase D/nuclease"/>
    <property type="match status" value="2"/>
</dbReference>
<name>A0ABV1BXE1_9FIRM</name>
<evidence type="ECO:0000259" key="2">
    <source>
        <dbReference type="PROSITE" id="PS50035"/>
    </source>
</evidence>
<dbReference type="EMBL" id="JBBMER010000008">
    <property type="protein sequence ID" value="MEQ2380400.1"/>
    <property type="molecule type" value="Genomic_DNA"/>
</dbReference>
<dbReference type="PANTHER" id="PTHR21248">
    <property type="entry name" value="CARDIOLIPIN SYNTHASE"/>
    <property type="match status" value="1"/>
</dbReference>
<reference evidence="3 4" key="1">
    <citation type="submission" date="2024-03" db="EMBL/GenBank/DDBJ databases">
        <title>Human intestinal bacterial collection.</title>
        <authorList>
            <person name="Pauvert C."/>
            <person name="Hitch T.C.A."/>
            <person name="Clavel T."/>
        </authorList>
    </citation>
    <scope>NUCLEOTIDE SEQUENCE [LARGE SCALE GENOMIC DNA]</scope>
    <source>
        <strain evidence="3 4">CLA-AA-H255</strain>
    </source>
</reference>
<gene>
    <name evidence="3" type="ORF">WMO14_10985</name>
</gene>
<keyword evidence="4" id="KW-1185">Reference proteome</keyword>
<dbReference type="Pfam" id="PF13091">
    <property type="entry name" value="PLDc_2"/>
    <property type="match status" value="2"/>
</dbReference>